<name>A0A4U0PBU5_9SPHI</name>
<feature type="transmembrane region" description="Helical" evidence="1">
    <location>
        <begin position="86"/>
        <end position="105"/>
    </location>
</feature>
<keyword evidence="1" id="KW-0472">Membrane</keyword>
<reference evidence="2 3" key="1">
    <citation type="submission" date="2019-04" db="EMBL/GenBank/DDBJ databases">
        <title>Sphingobacterium olei sp. nov., isolated from oil-contaminated soil.</title>
        <authorList>
            <person name="Liu B."/>
        </authorList>
    </citation>
    <scope>NUCLEOTIDE SEQUENCE [LARGE SCALE GENOMIC DNA]</scope>
    <source>
        <strain evidence="2 3">HAL-9</strain>
    </source>
</reference>
<feature type="transmembrane region" description="Helical" evidence="1">
    <location>
        <begin position="111"/>
        <end position="126"/>
    </location>
</feature>
<feature type="transmembrane region" description="Helical" evidence="1">
    <location>
        <begin position="227"/>
        <end position="249"/>
    </location>
</feature>
<protein>
    <submittedName>
        <fullName evidence="2">EpsG family protein</fullName>
    </submittedName>
</protein>
<feature type="transmembrane region" description="Helical" evidence="1">
    <location>
        <begin position="297"/>
        <end position="315"/>
    </location>
</feature>
<dbReference type="RefSeq" id="WP_136902044.1">
    <property type="nucleotide sequence ID" value="NZ_SUME01000005.1"/>
</dbReference>
<accession>A0A4U0PBU5</accession>
<gene>
    <name evidence="2" type="ORF">FAZ15_14580</name>
</gene>
<evidence type="ECO:0000256" key="1">
    <source>
        <dbReference type="SAM" id="Phobius"/>
    </source>
</evidence>
<proteinExistence type="predicted"/>
<organism evidence="2 3">
    <name type="scientific">Sphingobacterium olei</name>
    <dbReference type="NCBI Taxonomy" id="2571155"/>
    <lineage>
        <taxon>Bacteria</taxon>
        <taxon>Pseudomonadati</taxon>
        <taxon>Bacteroidota</taxon>
        <taxon>Sphingobacteriia</taxon>
        <taxon>Sphingobacteriales</taxon>
        <taxon>Sphingobacteriaceae</taxon>
        <taxon>Sphingobacterium</taxon>
    </lineage>
</organism>
<feature type="transmembrane region" description="Helical" evidence="1">
    <location>
        <begin position="327"/>
        <end position="348"/>
    </location>
</feature>
<evidence type="ECO:0000313" key="3">
    <source>
        <dbReference type="Proteomes" id="UP000306808"/>
    </source>
</evidence>
<dbReference type="Proteomes" id="UP000306808">
    <property type="component" value="Unassembled WGS sequence"/>
</dbReference>
<feature type="transmembrane region" description="Helical" evidence="1">
    <location>
        <begin position="27"/>
        <end position="47"/>
    </location>
</feature>
<keyword evidence="1" id="KW-1133">Transmembrane helix</keyword>
<feature type="transmembrane region" description="Helical" evidence="1">
    <location>
        <begin position="270"/>
        <end position="291"/>
    </location>
</feature>
<dbReference type="InterPro" id="IPR049458">
    <property type="entry name" value="EpsG-like"/>
</dbReference>
<keyword evidence="1" id="KW-0812">Transmembrane</keyword>
<feature type="transmembrane region" description="Helical" evidence="1">
    <location>
        <begin position="189"/>
        <end position="215"/>
    </location>
</feature>
<dbReference type="AlphaFoldDB" id="A0A4U0PBU5"/>
<dbReference type="Pfam" id="PF14897">
    <property type="entry name" value="EpsG"/>
    <property type="match status" value="1"/>
</dbReference>
<evidence type="ECO:0000313" key="2">
    <source>
        <dbReference type="EMBL" id="TJZ60104.1"/>
    </source>
</evidence>
<dbReference type="EMBL" id="SUME01000005">
    <property type="protein sequence ID" value="TJZ60104.1"/>
    <property type="molecule type" value="Genomic_DNA"/>
</dbReference>
<dbReference type="OrthoDB" id="1454640at2"/>
<comment type="caution">
    <text evidence="2">The sequence shown here is derived from an EMBL/GenBank/DDBJ whole genome shotgun (WGS) entry which is preliminary data.</text>
</comment>
<feature type="transmembrane region" description="Helical" evidence="1">
    <location>
        <begin position="153"/>
        <end position="177"/>
    </location>
</feature>
<keyword evidence="3" id="KW-1185">Reference proteome</keyword>
<sequence>MYYLIALFLLLLAFLEAVFKNTILKLVFFYVAFAILFVLQAFNSWSLDQENYEGHFQYIYDESVRSTLEPAHILIIESVKFFGGSYADFVFLYGGLIMLCMFFFLKRISPLPAFVVSCLYIVPFYPNILQIRFFLAFSLFLIAILNFEKRKVVFYLFFVMAICSHFSLMIMAPFFLIRKFSFYENYIKTNILIFLGAMVLVFIPAGAILPLIQIVNPKYEYYLDLVSISRFLGTIALFLPFFILSNFCLWHYKNRFKRIENRVAEKYKNLLPLTMQLIQYSNFIIIPQYFVRDFWRVSMNLSLFSFAYISICIYYGWSKNYDISKVLLSRFLIYIWVVFTFYLLFLMLNDGEYMTTIRRTIESNSVLDRLF</sequence>